<keyword evidence="2" id="KW-1185">Reference proteome</keyword>
<evidence type="ECO:0000313" key="2">
    <source>
        <dbReference type="Proteomes" id="UP000198379"/>
    </source>
</evidence>
<sequence>MVDEKNYIEDTKLPVELDFKALKEEGLAYIQKHSGNQWTNLNPSDPGVTILDQLCYAFTELGYCTNFPIKDILTNNRGVLEIENQFYLPEDILTTSPITKDDYYKYIIDRIPDALNCDIQVVTSNVYQIYVHAYKSFNTSGDICKEVLNEVNKVRNLGAYFLTPKLLIPLKYNISGSIEIEEGYNLDVIITNINYKINNYIFPRILQTGYDRLEAEGYSINEIFNGPKLKRGWTHNIQSDSKKNTIEAFEIQKEIQNVSGVVAVSDICFIAKEGTDMLYVVRSGIDQIIELDLINSIGSNGLFKITKKGKIVDSISNNDHIKSMTPAKLHGTQLEAVEAIQLTPKIPVGKYRDISNYYSIQNTFPEIYAVGLNSLDLGASSFQISQSRQLKGYLTLFDQVLSNQFAQLANIGTLFSFKNPMTGTPSDEKHFYEIKNEYQKKNSRYPAPYKNFSSTYFYQSLYDTVPHIRPLLKNNDTYKYSFEAKSEKELLEDSWIAYKNDPYNAYMHGLMSFMEDEDVNLERRNTILDHLLARHGESPAVIDNVISVHQYTANPKKNQVIIKSLLLQNYGTLSYYRCKAYNYSGATRLNAKLKPVTDAYINQLLNGNQTDFIFDTERIDTEQYITPVDYQNYPTIALKINLLFVINGYYHNYMIDNRVDEEDKEKIQDNESALWLLDNRKGFFFIETDLLKKSFQYSIVLKKIAFSTKFILIKKMMNYQEVLIVNEVLQNTNNKDFDTIKNDFREVFGEDLQFEVSESSTVPEDYFAPSSNTMYEWAVFTHLNDEITIGINDPLFSNTVVSIFPDIFQDEQDEKLPIEDVNANHTRREKTHFEERLDFFLAQELPIHLTPKNFFTCLKTIQLLIPLYVIWYNSLVHFPEHPKNGVTKIDPQVVLENVNKLAIEIIKLNELND</sequence>
<name>A0A239ARA4_9FLAO</name>
<gene>
    <name evidence="1" type="ORF">SAMN06265376_10580</name>
</gene>
<proteinExistence type="predicted"/>
<dbReference type="OrthoDB" id="8263000at2"/>
<evidence type="ECO:0000313" key="1">
    <source>
        <dbReference type="EMBL" id="SNR98079.1"/>
    </source>
</evidence>
<protein>
    <submittedName>
        <fullName evidence="1">Uncharacterized protein</fullName>
    </submittedName>
</protein>
<accession>A0A239ARA4</accession>
<dbReference type="AlphaFoldDB" id="A0A239ARA4"/>
<dbReference type="Proteomes" id="UP000198379">
    <property type="component" value="Unassembled WGS sequence"/>
</dbReference>
<dbReference type="EMBL" id="FZNY01000005">
    <property type="protein sequence ID" value="SNR98079.1"/>
    <property type="molecule type" value="Genomic_DNA"/>
</dbReference>
<reference evidence="1 2" key="1">
    <citation type="submission" date="2017-06" db="EMBL/GenBank/DDBJ databases">
        <authorList>
            <person name="Kim H.J."/>
            <person name="Triplett B.A."/>
        </authorList>
    </citation>
    <scope>NUCLEOTIDE SEQUENCE [LARGE SCALE GENOMIC DNA]</scope>
    <source>
        <strain evidence="1 2">DSM 25597</strain>
    </source>
</reference>
<organism evidence="1 2">
    <name type="scientific">Dokdonia pacifica</name>
    <dbReference type="NCBI Taxonomy" id="1627892"/>
    <lineage>
        <taxon>Bacteria</taxon>
        <taxon>Pseudomonadati</taxon>
        <taxon>Bacteroidota</taxon>
        <taxon>Flavobacteriia</taxon>
        <taxon>Flavobacteriales</taxon>
        <taxon>Flavobacteriaceae</taxon>
        <taxon>Dokdonia</taxon>
    </lineage>
</organism>
<dbReference type="RefSeq" id="WP_089372339.1">
    <property type="nucleotide sequence ID" value="NZ_BMEP01000006.1"/>
</dbReference>